<keyword evidence="1" id="KW-0812">Transmembrane</keyword>
<dbReference type="AlphaFoldDB" id="A0AAN8S5S8"/>
<keyword evidence="1" id="KW-0472">Membrane</keyword>
<dbReference type="Proteomes" id="UP001372834">
    <property type="component" value="Unassembled WGS sequence"/>
</dbReference>
<accession>A0AAN8S5S8</accession>
<evidence type="ECO:0000313" key="2">
    <source>
        <dbReference type="EMBL" id="KAK6630023.1"/>
    </source>
</evidence>
<keyword evidence="1" id="KW-1133">Transmembrane helix</keyword>
<feature type="non-terminal residue" evidence="2">
    <location>
        <position position="133"/>
    </location>
</feature>
<sequence length="133" mass="14529">MISPNPFLSQPDFLPPIYLRLLERGDPPPRGSLRASCPGWTSLAGARWQSDPSSLDDSPLGEHFFALARVVFPSSVHIFLLAFPLIALTYTGDAVLLSVTTFSKQWRSRYPTALALVARPPGASSEGGYTYYA</sequence>
<dbReference type="EMBL" id="JAWJWE010000027">
    <property type="protein sequence ID" value="KAK6630023.1"/>
    <property type="molecule type" value="Genomic_DNA"/>
</dbReference>
<proteinExistence type="predicted"/>
<name>A0AAN8S5S8_POLSC</name>
<evidence type="ECO:0000313" key="3">
    <source>
        <dbReference type="Proteomes" id="UP001372834"/>
    </source>
</evidence>
<feature type="transmembrane region" description="Helical" evidence="1">
    <location>
        <begin position="78"/>
        <end position="99"/>
    </location>
</feature>
<gene>
    <name evidence="2" type="ORF">RUM43_015118</name>
</gene>
<protein>
    <submittedName>
        <fullName evidence="2">Uncharacterized protein</fullName>
    </submittedName>
</protein>
<organism evidence="2 3">
    <name type="scientific">Polyplax serrata</name>
    <name type="common">Common mouse louse</name>
    <dbReference type="NCBI Taxonomy" id="468196"/>
    <lineage>
        <taxon>Eukaryota</taxon>
        <taxon>Metazoa</taxon>
        <taxon>Ecdysozoa</taxon>
        <taxon>Arthropoda</taxon>
        <taxon>Hexapoda</taxon>
        <taxon>Insecta</taxon>
        <taxon>Pterygota</taxon>
        <taxon>Neoptera</taxon>
        <taxon>Paraneoptera</taxon>
        <taxon>Psocodea</taxon>
        <taxon>Troctomorpha</taxon>
        <taxon>Phthiraptera</taxon>
        <taxon>Anoplura</taxon>
        <taxon>Polyplacidae</taxon>
        <taxon>Polyplax</taxon>
    </lineage>
</organism>
<reference evidence="2 3" key="1">
    <citation type="submission" date="2023-10" db="EMBL/GenBank/DDBJ databases">
        <title>Genomes of two closely related lineages of the louse Polyplax serrata with different host specificities.</title>
        <authorList>
            <person name="Martinu J."/>
            <person name="Tarabai H."/>
            <person name="Stefka J."/>
            <person name="Hypsa V."/>
        </authorList>
    </citation>
    <scope>NUCLEOTIDE SEQUENCE [LARGE SCALE GENOMIC DNA]</scope>
    <source>
        <strain evidence="2">HR10_N</strain>
    </source>
</reference>
<comment type="caution">
    <text evidence="2">The sequence shown here is derived from an EMBL/GenBank/DDBJ whole genome shotgun (WGS) entry which is preliminary data.</text>
</comment>
<evidence type="ECO:0000256" key="1">
    <source>
        <dbReference type="SAM" id="Phobius"/>
    </source>
</evidence>